<feature type="region of interest" description="Disordered" evidence="9">
    <location>
        <begin position="1"/>
        <end position="27"/>
    </location>
</feature>
<dbReference type="EC" id="2.4.1.255" evidence="3"/>
<dbReference type="PANTHER" id="PTHR44835">
    <property type="entry name" value="UDP-N-ACETYLGLUCOSAMINE--PEPTIDE N-ACETYLGLUCOSAMINYLTRANSFERASE SPINDLY-RELATED"/>
    <property type="match status" value="1"/>
</dbReference>
<dbReference type="InterPro" id="IPR029063">
    <property type="entry name" value="SAM-dependent_MTases_sf"/>
</dbReference>
<dbReference type="Pfam" id="PF14559">
    <property type="entry name" value="TPR_19"/>
    <property type="match status" value="1"/>
</dbReference>
<dbReference type="GeneID" id="303165303"/>
<comment type="similarity">
    <text evidence="2">Belongs to the glycosyltransferase 41 family. O-GlcNAc transferase subfamily.</text>
</comment>
<proteinExistence type="inferred from homology"/>
<reference evidence="11" key="1">
    <citation type="submission" date="2023-11" db="EMBL/GenBank/DDBJ databases">
        <title>MicrobeMod: A computational toolkit for identifying prokaryotic methylation and restriction-modification with nanopore sequencing.</title>
        <authorList>
            <person name="Crits-Christoph A."/>
            <person name="Kang S.C."/>
            <person name="Lee H."/>
            <person name="Ostrov N."/>
        </authorList>
    </citation>
    <scope>NUCLEOTIDE SEQUENCE</scope>
    <source>
        <strain evidence="11">ATCC BAA-953</strain>
    </source>
</reference>
<dbReference type="PANTHER" id="PTHR44835:SF1">
    <property type="entry name" value="PROTEIN O-GLCNAC TRANSFERASE"/>
    <property type="match status" value="1"/>
</dbReference>
<feature type="domain" description="O-GlcNAc transferase C-terminal" evidence="10">
    <location>
        <begin position="413"/>
        <end position="591"/>
    </location>
</feature>
<evidence type="ECO:0000259" key="10">
    <source>
        <dbReference type="Pfam" id="PF13844"/>
    </source>
</evidence>
<dbReference type="GO" id="GO:0097363">
    <property type="term" value="F:protein O-acetylglucosaminyltransferase activity"/>
    <property type="evidence" value="ECO:0007669"/>
    <property type="project" value="UniProtKB-EC"/>
</dbReference>
<dbReference type="InterPro" id="IPR029489">
    <property type="entry name" value="OGT/SEC/SPY_C"/>
</dbReference>
<keyword evidence="4" id="KW-0328">Glycosyltransferase</keyword>
<dbReference type="Gene3D" id="1.25.40.10">
    <property type="entry name" value="Tetratricopeptide repeat domain"/>
    <property type="match status" value="1"/>
</dbReference>
<dbReference type="Pfam" id="PF13844">
    <property type="entry name" value="Glyco_transf_41"/>
    <property type="match status" value="2"/>
</dbReference>
<evidence type="ECO:0000256" key="3">
    <source>
        <dbReference type="ARBA" id="ARBA00011970"/>
    </source>
</evidence>
<dbReference type="Gene3D" id="3.40.50.11380">
    <property type="match status" value="1"/>
</dbReference>
<dbReference type="Pfam" id="PF13181">
    <property type="entry name" value="TPR_8"/>
    <property type="match status" value="1"/>
</dbReference>
<keyword evidence="6" id="KW-0677">Repeat</keyword>
<dbReference type="PROSITE" id="PS50005">
    <property type="entry name" value="TPR"/>
    <property type="match status" value="2"/>
</dbReference>
<comment type="caution">
    <text evidence="11">The sequence shown here is derived from an EMBL/GenBank/DDBJ whole genome shotgun (WGS) entry which is preliminary data.</text>
</comment>
<sequence>MSRHKSRRSSLVKQANNTFETPSNSHATRLSKGDILLKSGKYLEAVAEYQKLIDENRANHEVYGRLSEAKYRLGGVQEAETLLAIALEIEPNYAEAHHGMAYLLHQRRQNQQALTHIQTACRLVSSKAEYFSLQGMVLVALHQHSEALRSYEKGLQISPGYASLWNNYGNALNDLGRIDESMAAYRKALELPNSSRFAFSNLLTTAHYHPGMSEKDILEIIKQWDTRYTPSTGSRRPETDKITERKLKIGMISDGFRSHPVGQMIISVLEGCRNKQFEFFFYSTNNHEDHITIRFKEVADVFLSVEYMSDEQLENRILEDKIDILFDLSGHNAGNRILVIANAPAPIIVKWVGGLINTTGVSSIDYLISDSVETPLGVDENYTENIVRLPDDYICYTPPRYMPSVLSLPASKNKYITFGCFNNATKLNDKLLVQWSKLMHELPSSKLYLKSMQLGNHEMRERIINLMEAEGVSADRLRIEGPSPHIELLQCYNDVDISLDPWPYSGGLTTCESLLMGVPVVSFPGPTFAGRHSATHLINAGMPELVVNSWQEYRERVLELASDLDSLATIRQHLRQVLLESPVCNAPRFAKHFTNAMRAIWQRHCEGKQPAALTFDKTGQAQFADEETPVDIVYAESMEPEAAGFKWSLSSKIIALDNGSRLVVEKGIDTLRQLNSFGIVTFDPASQVTNPERFEGSNDVQVFTHAVLGDGNQATLYSCLDPAMSSTLEPLPIGQQHGASPSGTNVLAKLPINTIALDRIEGLESLDWLILDHLSDSTAILENGEKALKDTLIIQVRIAFQPTHQRQPNLAEVQHWMSRHGFRFYRFNNEQHRSHLPESVAEKQRQATELHSADAVFLPSYERMAELSDNQRTKLAFLLHTVYGIKDMAYLVLAEVDLEKAEEYLVEEGLIALKQEPQIESTTFSKDKAELPDEAAKFPLPDAPHMSTAERKLFKRGLKKAKQYFEFGSGGSTVWAVKEGLTVQGVESDANWVNALKDKLGEQCQVEAVDIGATKAWGFPVSMDAADKFPAYSQAIAKYSQPFDFILVDGRFRVACTMSAILHILDYSDEASDARIFIHDFWNRPHYHVVLQFLETVEKVETAGLFKISKNINREKVVSIWEQYANQPQ</sequence>
<dbReference type="Gene3D" id="3.40.50.150">
    <property type="entry name" value="Vaccinia Virus protein VP39"/>
    <property type="match status" value="1"/>
</dbReference>
<dbReference type="SUPFAM" id="SSF48452">
    <property type="entry name" value="TPR-like"/>
    <property type="match status" value="1"/>
</dbReference>
<accession>A0AAJ2RVU9</accession>
<evidence type="ECO:0000256" key="1">
    <source>
        <dbReference type="ARBA" id="ARBA00004922"/>
    </source>
</evidence>
<dbReference type="AlphaFoldDB" id="A0AAJ2RVU9"/>
<keyword evidence="7 8" id="KW-0802">TPR repeat</keyword>
<evidence type="ECO:0000256" key="7">
    <source>
        <dbReference type="ARBA" id="ARBA00022803"/>
    </source>
</evidence>
<evidence type="ECO:0000313" key="11">
    <source>
        <dbReference type="EMBL" id="MDX5977374.1"/>
    </source>
</evidence>
<feature type="compositionally biased region" description="Polar residues" evidence="9">
    <location>
        <begin position="11"/>
        <end position="27"/>
    </location>
</feature>
<name>A0AAJ2RVU9_9GAMM</name>
<gene>
    <name evidence="11" type="ORF">SIL78_07345</name>
</gene>
<dbReference type="SUPFAM" id="SSF53756">
    <property type="entry name" value="UDP-Glycosyltransferase/glycogen phosphorylase"/>
    <property type="match status" value="1"/>
</dbReference>
<dbReference type="InterPro" id="IPR019734">
    <property type="entry name" value="TPR_rpt"/>
</dbReference>
<dbReference type="SMART" id="SM00028">
    <property type="entry name" value="TPR"/>
    <property type="match status" value="5"/>
</dbReference>
<protein>
    <recommendedName>
        <fullName evidence="3">protein O-GlcNAc transferase</fullName>
        <ecNumber evidence="3">2.4.1.255</ecNumber>
    </recommendedName>
</protein>
<organism evidence="11 12">
    <name type="scientific">Vreelandella alkaliphila</name>
    <dbReference type="NCBI Taxonomy" id="272774"/>
    <lineage>
        <taxon>Bacteria</taxon>
        <taxon>Pseudomonadati</taxon>
        <taxon>Pseudomonadota</taxon>
        <taxon>Gammaproteobacteria</taxon>
        <taxon>Oceanospirillales</taxon>
        <taxon>Halomonadaceae</taxon>
        <taxon>Vreelandella</taxon>
    </lineage>
</organism>
<dbReference type="RefSeq" id="WP_198349485.1">
    <property type="nucleotide sequence ID" value="NZ_JABASV010000005.1"/>
</dbReference>
<dbReference type="Proteomes" id="UP001276761">
    <property type="component" value="Unassembled WGS sequence"/>
</dbReference>
<dbReference type="Gene3D" id="3.40.50.2000">
    <property type="entry name" value="Glycogen Phosphorylase B"/>
    <property type="match status" value="1"/>
</dbReference>
<evidence type="ECO:0000256" key="5">
    <source>
        <dbReference type="ARBA" id="ARBA00022679"/>
    </source>
</evidence>
<evidence type="ECO:0000256" key="4">
    <source>
        <dbReference type="ARBA" id="ARBA00022676"/>
    </source>
</evidence>
<feature type="domain" description="O-GlcNAc transferase C-terminal" evidence="10">
    <location>
        <begin position="241"/>
        <end position="393"/>
    </location>
</feature>
<evidence type="ECO:0000256" key="6">
    <source>
        <dbReference type="ARBA" id="ARBA00022737"/>
    </source>
</evidence>
<dbReference type="InterPro" id="IPR051939">
    <property type="entry name" value="Glycosyltr_41/O-GlcNAc_trsf"/>
</dbReference>
<dbReference type="InterPro" id="IPR011990">
    <property type="entry name" value="TPR-like_helical_dom_sf"/>
</dbReference>
<keyword evidence="5" id="KW-0808">Transferase</keyword>
<evidence type="ECO:0000256" key="2">
    <source>
        <dbReference type="ARBA" id="ARBA00005386"/>
    </source>
</evidence>
<dbReference type="EMBL" id="JAWXXT010000001">
    <property type="protein sequence ID" value="MDX5977374.1"/>
    <property type="molecule type" value="Genomic_DNA"/>
</dbReference>
<feature type="compositionally biased region" description="Basic residues" evidence="9">
    <location>
        <begin position="1"/>
        <end position="10"/>
    </location>
</feature>
<evidence type="ECO:0000256" key="9">
    <source>
        <dbReference type="SAM" id="MobiDB-lite"/>
    </source>
</evidence>
<feature type="repeat" description="TPR" evidence="8">
    <location>
        <begin position="162"/>
        <end position="195"/>
    </location>
</feature>
<evidence type="ECO:0000256" key="8">
    <source>
        <dbReference type="PROSITE-ProRule" id="PRU00339"/>
    </source>
</evidence>
<comment type="pathway">
    <text evidence="1">Protein modification; protein glycosylation.</text>
</comment>
<feature type="repeat" description="TPR" evidence="8">
    <location>
        <begin position="128"/>
        <end position="161"/>
    </location>
</feature>
<evidence type="ECO:0000313" key="12">
    <source>
        <dbReference type="Proteomes" id="UP001276761"/>
    </source>
</evidence>